<keyword evidence="5" id="KW-0325">Glycoprotein</keyword>
<name>A0A2U1LLD4_ARTAN</name>
<dbReference type="GO" id="GO:0004190">
    <property type="term" value="F:aspartic-type endopeptidase activity"/>
    <property type="evidence" value="ECO:0007669"/>
    <property type="project" value="UniProtKB-KW"/>
</dbReference>
<dbReference type="InterPro" id="IPR033121">
    <property type="entry name" value="PEPTIDASE_A1"/>
</dbReference>
<dbReference type="InterPro" id="IPR021109">
    <property type="entry name" value="Peptidase_aspartic_dom_sf"/>
</dbReference>
<dbReference type="InterPro" id="IPR032861">
    <property type="entry name" value="TAXi_N"/>
</dbReference>
<evidence type="ECO:0000256" key="3">
    <source>
        <dbReference type="ARBA" id="ARBA00022750"/>
    </source>
</evidence>
<dbReference type="GO" id="GO:0006508">
    <property type="term" value="P:proteolysis"/>
    <property type="evidence" value="ECO:0007669"/>
    <property type="project" value="UniProtKB-KW"/>
</dbReference>
<organism evidence="9 10">
    <name type="scientific">Artemisia annua</name>
    <name type="common">Sweet wormwood</name>
    <dbReference type="NCBI Taxonomy" id="35608"/>
    <lineage>
        <taxon>Eukaryota</taxon>
        <taxon>Viridiplantae</taxon>
        <taxon>Streptophyta</taxon>
        <taxon>Embryophyta</taxon>
        <taxon>Tracheophyta</taxon>
        <taxon>Spermatophyta</taxon>
        <taxon>Magnoliopsida</taxon>
        <taxon>eudicotyledons</taxon>
        <taxon>Gunneridae</taxon>
        <taxon>Pentapetalae</taxon>
        <taxon>asterids</taxon>
        <taxon>campanulids</taxon>
        <taxon>Asterales</taxon>
        <taxon>Asteraceae</taxon>
        <taxon>Asteroideae</taxon>
        <taxon>Anthemideae</taxon>
        <taxon>Artemisiinae</taxon>
        <taxon>Artemisia</taxon>
    </lineage>
</organism>
<sequence>MTDTSSSPIVYGSNAIPSSTLKDSLPSASCCLAKPHHELPPFPAHDRGRVDIPIAVHQGLYYAKVLLGSPPKEFLVQIDTGSDGLWNYYDESVSSTSYLISCSDKLCSRAANTCTSDRQALCSYTLHHSSGTKVEGYYVSDVLHLNITGTSEAPPSILFGCSTSVAQPHGGLDADGVFGFGRHGFSVITQLDSLGVAAHVFSHCLDSVTGGGVLTIGYPQEPEIVYTPLVRDVIKYEIKLESVSVNGQTLPINQSLLRQGRTRVDLGIAQAYLARGAFLHLLDAITKLAPDYAQPTVRSGVRCYLSNYSIHGRFPGVNLNFADNASMHLRQQDYLVQQPSECDTEVWCIGFIESTNQDTVLGDLFLRDKVIVYDLEGQRIGWTDKSDCPSYINATASAPSGVSSEPEILLTVIALLLLASFSLAIM</sequence>
<keyword evidence="4" id="KW-0378">Hydrolase</keyword>
<dbReference type="PRINTS" id="PR00792">
    <property type="entry name" value="PEPSIN"/>
</dbReference>
<accession>A0A2U1LLD4</accession>
<dbReference type="Pfam" id="PF14543">
    <property type="entry name" value="TAXi_N"/>
    <property type="match status" value="1"/>
</dbReference>
<dbReference type="PROSITE" id="PS51767">
    <property type="entry name" value="PEPTIDASE_A1"/>
    <property type="match status" value="1"/>
</dbReference>
<keyword evidence="10" id="KW-1185">Reference proteome</keyword>
<dbReference type="InterPro" id="IPR001461">
    <property type="entry name" value="Aspartic_peptidase_A1"/>
</dbReference>
<feature type="active site" evidence="6">
    <location>
        <position position="265"/>
    </location>
</feature>
<gene>
    <name evidence="9" type="ORF">CTI12_AA478010</name>
</gene>
<evidence type="ECO:0000313" key="10">
    <source>
        <dbReference type="Proteomes" id="UP000245207"/>
    </source>
</evidence>
<evidence type="ECO:0000256" key="7">
    <source>
        <dbReference type="SAM" id="Phobius"/>
    </source>
</evidence>
<evidence type="ECO:0000256" key="4">
    <source>
        <dbReference type="ARBA" id="ARBA00022801"/>
    </source>
</evidence>
<dbReference type="EMBL" id="PKPP01008770">
    <property type="protein sequence ID" value="PWA49810.1"/>
    <property type="molecule type" value="Genomic_DNA"/>
</dbReference>
<evidence type="ECO:0000256" key="1">
    <source>
        <dbReference type="ARBA" id="ARBA00007447"/>
    </source>
</evidence>
<reference evidence="9 10" key="1">
    <citation type="journal article" date="2018" name="Mol. Plant">
        <title>The genome of Artemisia annua provides insight into the evolution of Asteraceae family and artemisinin biosynthesis.</title>
        <authorList>
            <person name="Shen Q."/>
            <person name="Zhang L."/>
            <person name="Liao Z."/>
            <person name="Wang S."/>
            <person name="Yan T."/>
            <person name="Shi P."/>
            <person name="Liu M."/>
            <person name="Fu X."/>
            <person name="Pan Q."/>
            <person name="Wang Y."/>
            <person name="Lv Z."/>
            <person name="Lu X."/>
            <person name="Zhang F."/>
            <person name="Jiang W."/>
            <person name="Ma Y."/>
            <person name="Chen M."/>
            <person name="Hao X."/>
            <person name="Li L."/>
            <person name="Tang Y."/>
            <person name="Lv G."/>
            <person name="Zhou Y."/>
            <person name="Sun X."/>
            <person name="Brodelius P.E."/>
            <person name="Rose J.K.C."/>
            <person name="Tang K."/>
        </authorList>
    </citation>
    <scope>NUCLEOTIDE SEQUENCE [LARGE SCALE GENOMIC DNA]</scope>
    <source>
        <strain evidence="10">cv. Huhao1</strain>
        <tissue evidence="9">Leaf</tissue>
    </source>
</reference>
<keyword evidence="7" id="KW-0472">Membrane</keyword>
<dbReference type="OrthoDB" id="2747330at2759"/>
<keyword evidence="3" id="KW-0064">Aspartyl protease</keyword>
<protein>
    <submittedName>
        <fullName evidence="9">Aspartic proteinase-like protein 2</fullName>
    </submittedName>
</protein>
<evidence type="ECO:0000256" key="2">
    <source>
        <dbReference type="ARBA" id="ARBA00022670"/>
    </source>
</evidence>
<keyword evidence="7" id="KW-1133">Transmembrane helix</keyword>
<dbReference type="Gene3D" id="2.40.70.10">
    <property type="entry name" value="Acid Proteases"/>
    <property type="match status" value="2"/>
</dbReference>
<dbReference type="STRING" id="35608.A0A2U1LLD4"/>
<dbReference type="AlphaFoldDB" id="A0A2U1LLD4"/>
<dbReference type="PANTHER" id="PTHR13683:SF810">
    <property type="entry name" value="NEPENTHESIN"/>
    <property type="match status" value="1"/>
</dbReference>
<dbReference type="Pfam" id="PF14541">
    <property type="entry name" value="TAXi_C"/>
    <property type="match status" value="1"/>
</dbReference>
<feature type="domain" description="Peptidase A1" evidence="8">
    <location>
        <begin position="61"/>
        <end position="383"/>
    </location>
</feature>
<dbReference type="PANTHER" id="PTHR13683">
    <property type="entry name" value="ASPARTYL PROTEASES"/>
    <property type="match status" value="1"/>
</dbReference>
<evidence type="ECO:0000313" key="9">
    <source>
        <dbReference type="EMBL" id="PWA49810.1"/>
    </source>
</evidence>
<proteinExistence type="inferred from homology"/>
<dbReference type="Proteomes" id="UP000245207">
    <property type="component" value="Unassembled WGS sequence"/>
</dbReference>
<keyword evidence="7" id="KW-0812">Transmembrane</keyword>
<dbReference type="CDD" id="cd05476">
    <property type="entry name" value="pepsin_A_like_plant"/>
    <property type="match status" value="1"/>
</dbReference>
<feature type="transmembrane region" description="Helical" evidence="7">
    <location>
        <begin position="408"/>
        <end position="425"/>
    </location>
</feature>
<comment type="caution">
    <text evidence="9">The sequence shown here is derived from an EMBL/GenBank/DDBJ whole genome shotgun (WGS) entry which is preliminary data.</text>
</comment>
<dbReference type="InterPro" id="IPR034161">
    <property type="entry name" value="Pepsin-like_plant"/>
</dbReference>
<dbReference type="SUPFAM" id="SSF50630">
    <property type="entry name" value="Acid proteases"/>
    <property type="match status" value="1"/>
</dbReference>
<evidence type="ECO:0000256" key="6">
    <source>
        <dbReference type="PIRSR" id="PIRSR601461-1"/>
    </source>
</evidence>
<dbReference type="InterPro" id="IPR032799">
    <property type="entry name" value="TAXi_C"/>
</dbReference>
<comment type="similarity">
    <text evidence="1">Belongs to the peptidase A1 family.</text>
</comment>
<keyword evidence="2" id="KW-0645">Protease</keyword>
<feature type="active site" evidence="6">
    <location>
        <position position="79"/>
    </location>
</feature>
<evidence type="ECO:0000256" key="5">
    <source>
        <dbReference type="ARBA" id="ARBA00023180"/>
    </source>
</evidence>
<evidence type="ECO:0000259" key="8">
    <source>
        <dbReference type="PROSITE" id="PS51767"/>
    </source>
</evidence>